<keyword evidence="4" id="KW-1133">Transmembrane helix</keyword>
<dbReference type="InterPro" id="IPR050780">
    <property type="entry name" value="Mucin_vWF_Thrombospondin_sf"/>
</dbReference>
<reference evidence="7" key="3">
    <citation type="journal article" date="2014" name="Nature">
        <title>Elephant shark genome provides unique insights into gnathostome evolution.</title>
        <authorList>
            <consortium name="International Elephant Shark Genome Sequencing Consortium"/>
            <person name="Venkatesh B."/>
            <person name="Lee A.P."/>
            <person name="Ravi V."/>
            <person name="Maurya A.K."/>
            <person name="Lian M.M."/>
            <person name="Swann J.B."/>
            <person name="Ohta Y."/>
            <person name="Flajnik M.F."/>
            <person name="Sutoh Y."/>
            <person name="Kasahara M."/>
            <person name="Hoon S."/>
            <person name="Gangu V."/>
            <person name="Roy S.W."/>
            <person name="Irimia M."/>
            <person name="Korzh V."/>
            <person name="Kondrychyn I."/>
            <person name="Lim Z.W."/>
            <person name="Tay B.H."/>
            <person name="Tohari S."/>
            <person name="Kong K.W."/>
            <person name="Ho S."/>
            <person name="Lorente-Galdos B."/>
            <person name="Quilez J."/>
            <person name="Marques-Bonet T."/>
            <person name="Raney B.J."/>
            <person name="Ingham P.W."/>
            <person name="Tay A."/>
            <person name="Hillier L.W."/>
            <person name="Minx P."/>
            <person name="Boehm T."/>
            <person name="Wilson R.K."/>
            <person name="Brenner S."/>
            <person name="Warren W.C."/>
        </authorList>
    </citation>
    <scope>NUCLEOTIDE SEQUENCE [LARGE SCALE GENOMIC DNA]</scope>
</reference>
<evidence type="ECO:0000256" key="2">
    <source>
        <dbReference type="ARBA" id="ARBA00023157"/>
    </source>
</evidence>
<proteinExistence type="predicted"/>
<evidence type="ECO:0000256" key="3">
    <source>
        <dbReference type="ARBA" id="ARBA00023180"/>
    </source>
</evidence>
<dbReference type="CDD" id="cd19941">
    <property type="entry name" value="TIL"/>
    <property type="match status" value="2"/>
</dbReference>
<feature type="domain" description="VWFD" evidence="5">
    <location>
        <begin position="12"/>
        <end position="179"/>
    </location>
</feature>
<keyword evidence="1" id="KW-0677">Repeat</keyword>
<dbReference type="Pfam" id="PF08742">
    <property type="entry name" value="C8"/>
    <property type="match status" value="3"/>
</dbReference>
<sequence>TLLMQFGSPTTATCTTWGSDHFNTFDNYMYDFSSKCNYIFVSDCSDSFSGFNIQIRRGSHGYIKRISIQILNIQVVIENGNIQVNNKSVSLPYNLNGIQIKAFGDCMKLMAKQKGFDLVVAWNYIDYLMVCNVYEFRNKTCGLCGDFNGHPQLNEFESEGNNMFIIGQLLFDKEESPCIRLLNVVAPLCKIPKRDYILQCQRDLTTCTVKGDIKCTCETLSEYSRQCSRLLEPVINWRNATFSPALCPGNQVYQECGSPCLSTCSNPQSTCDSYGTYGCFCSEGTVLDDTSTSKRCIPQRKCPCFLNGRVYAPGEIKESRCSTCVCVMGQWNCTNLPCPGRCSIEGSSFVTTFDSRSYRFHGACTYLLMKSGKLPNNGAIEAVFEKCGATYSETCLLRIIYKKIIISNRNTIEVNANTKKLPYQDGEITIYRQSSLYIQMVTNFGLDIQIQTHPVFQVYVVLDKRFSTTTHGLCGNFDGDSRNDFSSSVGIGEGTAALFVDSWRVTEHCKCAHDKDTDPCSLSQSNSIYAQSHCSVLLSTSNIFGKCHFLVDPTDYYQRCKYETCNYESSQDFMCAALGSYAQACATKGLILTGWRSLVKECTILCSNNQEFTYDSKACNHTCFSLSNPNLECSENSVPTDGCNCPPSSYLDETNTCVSASSCPCFLPDGVVLSADQTALVTQCVPGCVCPHGMALNENELCILPEDCSCEFSGVYYHRNETIMKECQKCTCIRGKWKCTGPKRCPSTCIIHGEGHVTTFDGKKYVFDGSCEYTLVQDACSVSHMQPSFKIVSENIICGTTGVTCTKSIKIYFEDYLIKLTDGHYRATPQSAANRFKVYNNPLYLKFEFTMPGKLELIIIWNKNMNAYITITRISEFSVCGLCGNYNGNLDDEYITQSKSLASNVLYFANSWKEDPMCKDVTEIASPCDKNPYRLAWAEKMCAIINSKVFESCHKRVFWMPYYDNCVRDGCGCELVGDCECLCDAIAVYAKACLDEGIAIDWRAPSICPVYCDYFNSHKMISADGATSLSGTSRWHYQPCLCPGNILIFGKNNMEGKSPIGLLPIPLFLYNLTLVSEISHFVLCALCSVPCALFPVLCALFPVLCALCSVPCALCPVLCSLCSVPCALCLVPCALCPMLCALFPVLCALCSVPCALCPVLCALCSVPCALCPVLCSLCSVPCALCPVLCSLCPVLCALCSVPCSLCSVPCALFPVPCALCPVLCALCSVPCALCSVLCALFPVHCALCSVPCALCSVPVPCSLCPVLCSLCSVPCVLCFVPCALFPVPCALCPVLCSLCPVVCALCPVLCSLSPVLCSLSPAPCSVCPVLCSLCSVPCALFPVLCALCPVLCALYPVLCALCCSTFRLLASPVLLLFTNAFFINFYSHLFPANVNTFY</sequence>
<dbReference type="SMART" id="SM00832">
    <property type="entry name" value="C8"/>
    <property type="match status" value="2"/>
</dbReference>
<dbReference type="Pfam" id="PF00094">
    <property type="entry name" value="VWD"/>
    <property type="match status" value="3"/>
</dbReference>
<reference evidence="6" key="4">
    <citation type="submission" date="2025-08" db="UniProtKB">
        <authorList>
            <consortium name="Ensembl"/>
        </authorList>
    </citation>
    <scope>IDENTIFICATION</scope>
</reference>
<dbReference type="InterPro" id="IPR001846">
    <property type="entry name" value="VWF_type-D"/>
</dbReference>
<evidence type="ECO:0000313" key="6">
    <source>
        <dbReference type="Ensembl" id="ENSCMIP00000014967.1"/>
    </source>
</evidence>
<dbReference type="InParanoid" id="A0A4W3HIR1"/>
<evidence type="ECO:0000313" key="7">
    <source>
        <dbReference type="Proteomes" id="UP000314986"/>
    </source>
</evidence>
<dbReference type="InterPro" id="IPR001007">
    <property type="entry name" value="VWF_dom"/>
</dbReference>
<reference evidence="6" key="5">
    <citation type="submission" date="2025-09" db="UniProtKB">
        <authorList>
            <consortium name="Ensembl"/>
        </authorList>
    </citation>
    <scope>IDENTIFICATION</scope>
</reference>
<dbReference type="Proteomes" id="UP000314986">
    <property type="component" value="Unassembled WGS sequence"/>
</dbReference>
<dbReference type="Ensembl" id="ENSCMIT00000015280.1">
    <property type="protein sequence ID" value="ENSCMIP00000014967.1"/>
    <property type="gene ID" value="ENSCMIG00000007340.1"/>
</dbReference>
<dbReference type="STRING" id="7868.ENSCMIP00000014967"/>
<reference evidence="7" key="1">
    <citation type="journal article" date="2006" name="Science">
        <title>Ancient noncoding elements conserved in the human genome.</title>
        <authorList>
            <person name="Venkatesh B."/>
            <person name="Kirkness E.F."/>
            <person name="Loh Y.H."/>
            <person name="Halpern A.L."/>
            <person name="Lee A.P."/>
            <person name="Johnson J."/>
            <person name="Dandona N."/>
            <person name="Viswanathan L.D."/>
            <person name="Tay A."/>
            <person name="Venter J.C."/>
            <person name="Strausberg R.L."/>
            <person name="Brenner S."/>
        </authorList>
    </citation>
    <scope>NUCLEOTIDE SEQUENCE [LARGE SCALE GENOMIC DNA]</scope>
</reference>
<dbReference type="Gene3D" id="2.10.25.10">
    <property type="entry name" value="Laminin"/>
    <property type="match status" value="3"/>
</dbReference>
<feature type="transmembrane region" description="Helical" evidence="4">
    <location>
        <begin position="1339"/>
        <end position="1361"/>
    </location>
</feature>
<evidence type="ECO:0000256" key="4">
    <source>
        <dbReference type="SAM" id="Phobius"/>
    </source>
</evidence>
<evidence type="ECO:0000259" key="5">
    <source>
        <dbReference type="PROSITE" id="PS51233"/>
    </source>
</evidence>
<dbReference type="InterPro" id="IPR036084">
    <property type="entry name" value="Ser_inhib-like_sf"/>
</dbReference>
<dbReference type="InterPro" id="IPR014853">
    <property type="entry name" value="VWF/SSPO/ZAN-like_Cys-rich_dom"/>
</dbReference>
<feature type="domain" description="VWFD" evidence="5">
    <location>
        <begin position="747"/>
        <end position="919"/>
    </location>
</feature>
<organism evidence="6 7">
    <name type="scientific">Callorhinchus milii</name>
    <name type="common">Ghost shark</name>
    <dbReference type="NCBI Taxonomy" id="7868"/>
    <lineage>
        <taxon>Eukaryota</taxon>
        <taxon>Metazoa</taxon>
        <taxon>Chordata</taxon>
        <taxon>Craniata</taxon>
        <taxon>Vertebrata</taxon>
        <taxon>Chondrichthyes</taxon>
        <taxon>Holocephali</taxon>
        <taxon>Chimaeriformes</taxon>
        <taxon>Callorhinchidae</taxon>
        <taxon>Callorhinchus</taxon>
    </lineage>
</organism>
<dbReference type="InterPro" id="IPR002919">
    <property type="entry name" value="TIL_dom"/>
</dbReference>
<dbReference type="PROSITE" id="PS51233">
    <property type="entry name" value="VWFD"/>
    <property type="match status" value="3"/>
</dbReference>
<dbReference type="SMART" id="SM00216">
    <property type="entry name" value="VWD"/>
    <property type="match status" value="3"/>
</dbReference>
<dbReference type="SUPFAM" id="SSF57567">
    <property type="entry name" value="Serine protease inhibitors"/>
    <property type="match status" value="3"/>
</dbReference>
<keyword evidence="7" id="KW-1185">Reference proteome</keyword>
<dbReference type="Pfam" id="PF01826">
    <property type="entry name" value="TIL"/>
    <property type="match status" value="1"/>
</dbReference>
<keyword evidence="4" id="KW-0472">Membrane</keyword>
<reference evidence="7" key="2">
    <citation type="journal article" date="2007" name="PLoS Biol.">
        <title>Survey sequencing and comparative analysis of the elephant shark (Callorhinchus milii) genome.</title>
        <authorList>
            <person name="Venkatesh B."/>
            <person name="Kirkness E.F."/>
            <person name="Loh Y.H."/>
            <person name="Halpern A.L."/>
            <person name="Lee A.P."/>
            <person name="Johnson J."/>
            <person name="Dandona N."/>
            <person name="Viswanathan L.D."/>
            <person name="Tay A."/>
            <person name="Venter J.C."/>
            <person name="Strausberg R.L."/>
            <person name="Brenner S."/>
        </authorList>
    </citation>
    <scope>NUCLEOTIDE SEQUENCE [LARGE SCALE GENOMIC DNA]</scope>
</reference>
<dbReference type="OMA" id="SKVYRMP"/>
<feature type="domain" description="VWFD" evidence="5">
    <location>
        <begin position="340"/>
        <end position="512"/>
    </location>
</feature>
<dbReference type="GO" id="GO:0031012">
    <property type="term" value="C:extracellular matrix"/>
    <property type="evidence" value="ECO:0007669"/>
    <property type="project" value="TreeGrafter"/>
</dbReference>
<feature type="transmembrane region" description="Helical" evidence="4">
    <location>
        <begin position="1368"/>
        <end position="1389"/>
    </location>
</feature>
<dbReference type="PANTHER" id="PTHR11339:SF264">
    <property type="entry name" value="MUCIN-6"/>
    <property type="match status" value="1"/>
</dbReference>
<name>A0A4W3HIR1_CALMI</name>
<keyword evidence="4" id="KW-0812">Transmembrane</keyword>
<keyword evidence="3" id="KW-0325">Glycoprotein</keyword>
<keyword evidence="2" id="KW-1015">Disulfide bond</keyword>
<protein>
    <recommendedName>
        <fullName evidence="5">VWFD domain-containing protein</fullName>
    </recommendedName>
</protein>
<dbReference type="PANTHER" id="PTHR11339">
    <property type="entry name" value="EXTRACELLULAR MATRIX GLYCOPROTEIN RELATED"/>
    <property type="match status" value="1"/>
</dbReference>
<dbReference type="GeneTree" id="ENSGT00940000161708"/>
<accession>A0A4W3HIR1</accession>
<dbReference type="SMART" id="SM00215">
    <property type="entry name" value="VWC_out"/>
    <property type="match status" value="2"/>
</dbReference>
<evidence type="ECO:0000256" key="1">
    <source>
        <dbReference type="ARBA" id="ARBA00022737"/>
    </source>
</evidence>
<dbReference type="GO" id="GO:0005615">
    <property type="term" value="C:extracellular space"/>
    <property type="evidence" value="ECO:0007669"/>
    <property type="project" value="TreeGrafter"/>
</dbReference>